<dbReference type="SUPFAM" id="SSF46785">
    <property type="entry name" value="Winged helix' DNA-binding domain"/>
    <property type="match status" value="1"/>
</dbReference>
<evidence type="ECO:0000256" key="2">
    <source>
        <dbReference type="ARBA" id="ARBA00023125"/>
    </source>
</evidence>
<name>A0AAE9T0X6_9GAMM</name>
<dbReference type="Pfam" id="PF01638">
    <property type="entry name" value="HxlR"/>
    <property type="match status" value="1"/>
</dbReference>
<dbReference type="InterPro" id="IPR002577">
    <property type="entry name" value="HTH_HxlR"/>
</dbReference>
<dbReference type="PROSITE" id="PS51118">
    <property type="entry name" value="HTH_HXLR"/>
    <property type="match status" value="1"/>
</dbReference>
<dbReference type="InterPro" id="IPR036388">
    <property type="entry name" value="WH-like_DNA-bd_sf"/>
</dbReference>
<keyword evidence="3" id="KW-0804">Transcription</keyword>
<dbReference type="Gene3D" id="1.10.10.10">
    <property type="entry name" value="Winged helix-like DNA-binding domain superfamily/Winged helix DNA-binding domain"/>
    <property type="match status" value="1"/>
</dbReference>
<sequence length="128" mass="14707">MKKNILPTKRMGLEESLMQGTLHSVECPSREILKHITSLWGVLILLALRTDVHRYSELKRKAPGVSEKMLTQTLRTLEKDGLVKRTSYDVVPPHVTYELTKLGSFASTEVSRLVAWIENNQEEMMRSR</sequence>
<proteinExistence type="predicted"/>
<gene>
    <name evidence="5" type="ORF">LW347_11030</name>
</gene>
<protein>
    <submittedName>
        <fullName evidence="5">Helix-turn-helix transcriptional regulator</fullName>
    </submittedName>
</protein>
<keyword evidence="1" id="KW-0805">Transcription regulation</keyword>
<dbReference type="AlphaFoldDB" id="A0AAE9T0X6"/>
<feature type="domain" description="HTH hxlR-type" evidence="4">
    <location>
        <begin position="27"/>
        <end position="125"/>
    </location>
</feature>
<evidence type="ECO:0000256" key="1">
    <source>
        <dbReference type="ARBA" id="ARBA00023015"/>
    </source>
</evidence>
<evidence type="ECO:0000256" key="3">
    <source>
        <dbReference type="ARBA" id="ARBA00023163"/>
    </source>
</evidence>
<dbReference type="KEGG" id="ppoo:LW347_11030"/>
<keyword evidence="2" id="KW-0238">DNA-binding</keyword>
<organism evidence="5 6">
    <name type="scientific">Pectobacterium polonicum</name>
    <dbReference type="NCBI Taxonomy" id="2485124"/>
    <lineage>
        <taxon>Bacteria</taxon>
        <taxon>Pseudomonadati</taxon>
        <taxon>Pseudomonadota</taxon>
        <taxon>Gammaproteobacteria</taxon>
        <taxon>Enterobacterales</taxon>
        <taxon>Pectobacteriaceae</taxon>
        <taxon>Pectobacterium</taxon>
    </lineage>
</organism>
<evidence type="ECO:0000259" key="4">
    <source>
        <dbReference type="PROSITE" id="PS51118"/>
    </source>
</evidence>
<dbReference type="Proteomes" id="UP001059272">
    <property type="component" value="Chromosome"/>
</dbReference>
<accession>A0AAE9T0X6</accession>
<reference evidence="5" key="1">
    <citation type="submission" date="2021-12" db="EMBL/GenBank/DDBJ databases">
        <title>Genome sequence of novel Pectobacterium sp. causing blackleg.</title>
        <authorList>
            <person name="Wang J."/>
        </authorList>
    </citation>
    <scope>NUCLEOTIDE SEQUENCE</scope>
    <source>
        <strain evidence="5">BY21311</strain>
    </source>
</reference>
<dbReference type="PANTHER" id="PTHR33204:SF37">
    <property type="entry name" value="HTH-TYPE TRANSCRIPTIONAL REGULATOR YODB"/>
    <property type="match status" value="1"/>
</dbReference>
<dbReference type="GO" id="GO:0003677">
    <property type="term" value="F:DNA binding"/>
    <property type="evidence" value="ECO:0007669"/>
    <property type="project" value="UniProtKB-KW"/>
</dbReference>
<evidence type="ECO:0000313" key="5">
    <source>
        <dbReference type="EMBL" id="UVO06474.1"/>
    </source>
</evidence>
<evidence type="ECO:0000313" key="6">
    <source>
        <dbReference type="Proteomes" id="UP001059272"/>
    </source>
</evidence>
<dbReference type="EMBL" id="CP090065">
    <property type="protein sequence ID" value="UVO06474.1"/>
    <property type="molecule type" value="Genomic_DNA"/>
</dbReference>
<dbReference type="PANTHER" id="PTHR33204">
    <property type="entry name" value="TRANSCRIPTIONAL REGULATOR, MARR FAMILY"/>
    <property type="match status" value="1"/>
</dbReference>
<dbReference type="RefSeq" id="WP_258882322.1">
    <property type="nucleotide sequence ID" value="NZ_CP090065.1"/>
</dbReference>
<dbReference type="InterPro" id="IPR036390">
    <property type="entry name" value="WH_DNA-bd_sf"/>
</dbReference>